<organism evidence="3 4">
    <name type="scientific">Advenella incenata</name>
    <dbReference type="NCBI Taxonomy" id="267800"/>
    <lineage>
        <taxon>Bacteria</taxon>
        <taxon>Pseudomonadati</taxon>
        <taxon>Pseudomonadota</taxon>
        <taxon>Betaproteobacteria</taxon>
        <taxon>Burkholderiales</taxon>
        <taxon>Alcaligenaceae</taxon>
    </lineage>
</organism>
<dbReference type="PANTHER" id="PTHR13847">
    <property type="entry name" value="SARCOSINE DEHYDROGENASE-RELATED"/>
    <property type="match status" value="1"/>
</dbReference>
<comment type="caution">
    <text evidence="3">The sequence shown here is derived from an EMBL/GenBank/DDBJ whole genome shotgun (WGS) entry which is preliminary data.</text>
</comment>
<dbReference type="GO" id="GO:0005737">
    <property type="term" value="C:cytoplasm"/>
    <property type="evidence" value="ECO:0007669"/>
    <property type="project" value="TreeGrafter"/>
</dbReference>
<proteinExistence type="predicted"/>
<protein>
    <submittedName>
        <fullName evidence="3">D-arginine dehydrogenase</fullName>
    </submittedName>
</protein>
<evidence type="ECO:0000313" key="3">
    <source>
        <dbReference type="EMBL" id="RZT92905.1"/>
    </source>
</evidence>
<dbReference type="AlphaFoldDB" id="A0A4Q7V8X6"/>
<name>A0A4Q7V8X6_9BURK</name>
<evidence type="ECO:0000259" key="2">
    <source>
        <dbReference type="Pfam" id="PF01266"/>
    </source>
</evidence>
<sequence>MSDAAVFDYIVIGSGIAGASFAYQLSQRPGTILVLEREAHAGYHSTGRSAAMFIETYGPPQLQALTRACRSFFENAQSSGFSEHPVLHPRGCIYVATHAQKEILDSTYRELLARAPNVEWLTAAQVLERVPCMKPDDLYGGIYERDAEDIDVDALHQGYLKGMKRNGAELVFSVDIRQGRRQDGVWTLESVDGRQFRARHVVNAAGAWADVVAQACGVQAVGIQPRRRSAFTFAAPEGLNLETLPMVCDIEETYYFKPDAGQLLGSPANADDVQPQDVVAEELDIATGIYYIEQATTLQIRRPTHVWAGLRSFAPDGNLVIGWDPAAEGFFWLAGQGGYGIQSSDGVSRLAAALALNEAVPDDLLVQGVDPGLLSPLRFRAG</sequence>
<dbReference type="PANTHER" id="PTHR13847:SF287">
    <property type="entry name" value="FAD-DEPENDENT OXIDOREDUCTASE DOMAIN-CONTAINING PROTEIN 1"/>
    <property type="match status" value="1"/>
</dbReference>
<reference evidence="3 4" key="1">
    <citation type="submission" date="2019-02" db="EMBL/GenBank/DDBJ databases">
        <title>Genomic Encyclopedia of Type Strains, Phase IV (KMG-IV): sequencing the most valuable type-strain genomes for metagenomic binning, comparative biology and taxonomic classification.</title>
        <authorList>
            <person name="Goeker M."/>
        </authorList>
    </citation>
    <scope>NUCLEOTIDE SEQUENCE [LARGE SCALE GENOMIC DNA]</scope>
    <source>
        <strain evidence="3 4">DSM 23814</strain>
    </source>
</reference>
<evidence type="ECO:0000313" key="4">
    <source>
        <dbReference type="Proteomes" id="UP000293398"/>
    </source>
</evidence>
<dbReference type="SUPFAM" id="SSF51905">
    <property type="entry name" value="FAD/NAD(P)-binding domain"/>
    <property type="match status" value="1"/>
</dbReference>
<dbReference type="RefSeq" id="WP_130304765.1">
    <property type="nucleotide sequence ID" value="NZ_SHKO01000003.1"/>
</dbReference>
<feature type="domain" description="FAD dependent oxidoreductase" evidence="2">
    <location>
        <begin position="8"/>
        <end position="354"/>
    </location>
</feature>
<gene>
    <name evidence="3" type="ORF">EV681_3668</name>
</gene>
<dbReference type="Proteomes" id="UP000293398">
    <property type="component" value="Unassembled WGS sequence"/>
</dbReference>
<dbReference type="Pfam" id="PF01266">
    <property type="entry name" value="DAO"/>
    <property type="match status" value="1"/>
</dbReference>
<dbReference type="EMBL" id="SHKO01000003">
    <property type="protein sequence ID" value="RZT92905.1"/>
    <property type="molecule type" value="Genomic_DNA"/>
</dbReference>
<accession>A0A4Q7V8X6</accession>
<keyword evidence="4" id="KW-1185">Reference proteome</keyword>
<dbReference type="Gene3D" id="3.30.9.10">
    <property type="entry name" value="D-Amino Acid Oxidase, subunit A, domain 2"/>
    <property type="match status" value="1"/>
</dbReference>
<dbReference type="GO" id="GO:0016491">
    <property type="term" value="F:oxidoreductase activity"/>
    <property type="evidence" value="ECO:0007669"/>
    <property type="project" value="UniProtKB-KW"/>
</dbReference>
<evidence type="ECO:0000256" key="1">
    <source>
        <dbReference type="ARBA" id="ARBA00023002"/>
    </source>
</evidence>
<dbReference type="Gene3D" id="3.50.50.60">
    <property type="entry name" value="FAD/NAD(P)-binding domain"/>
    <property type="match status" value="1"/>
</dbReference>
<keyword evidence="1" id="KW-0560">Oxidoreductase</keyword>
<dbReference type="InterPro" id="IPR036188">
    <property type="entry name" value="FAD/NAD-bd_sf"/>
</dbReference>
<dbReference type="OrthoDB" id="9806257at2"/>
<dbReference type="InterPro" id="IPR006076">
    <property type="entry name" value="FAD-dep_OxRdtase"/>
</dbReference>